<accession>A0A1X1ZG63</accession>
<name>A0A1X1ZG63_9MYCO</name>
<comment type="caution">
    <text evidence="1">The sequence shown here is derived from an EMBL/GenBank/DDBJ whole genome shotgun (WGS) entry which is preliminary data.</text>
</comment>
<reference evidence="1 2" key="1">
    <citation type="submission" date="2016-01" db="EMBL/GenBank/DDBJ databases">
        <title>The new phylogeny of the genus Mycobacterium.</title>
        <authorList>
            <person name="Tarcisio F."/>
            <person name="Conor M."/>
            <person name="Antonella G."/>
            <person name="Elisabetta G."/>
            <person name="Giulia F.S."/>
            <person name="Sara T."/>
            <person name="Anna F."/>
            <person name="Clotilde B."/>
            <person name="Roberto B."/>
            <person name="Veronica D.S."/>
            <person name="Fabio R."/>
            <person name="Monica P."/>
            <person name="Olivier J."/>
            <person name="Enrico T."/>
            <person name="Nicola S."/>
        </authorList>
    </citation>
    <scope>NUCLEOTIDE SEQUENCE [LARGE SCALE GENOMIC DNA]</scope>
    <source>
        <strain evidence="1 2">DSM 44803</strain>
    </source>
</reference>
<keyword evidence="2" id="KW-1185">Reference proteome</keyword>
<evidence type="ECO:0000313" key="2">
    <source>
        <dbReference type="Proteomes" id="UP000193781"/>
    </source>
</evidence>
<evidence type="ECO:0000313" key="1">
    <source>
        <dbReference type="EMBL" id="ORW22308.1"/>
    </source>
</evidence>
<dbReference type="RefSeq" id="WP_085164826.1">
    <property type="nucleotide sequence ID" value="NZ_JACKSS010000131.1"/>
</dbReference>
<dbReference type="AlphaFoldDB" id="A0A1X1ZG63"/>
<dbReference type="Proteomes" id="UP000193781">
    <property type="component" value="Unassembled WGS sequence"/>
</dbReference>
<proteinExistence type="predicted"/>
<sequence length="121" mass="13259">MPRVRAEAAARAQAGLYQFLTDREESAHQDWVGSVHGGNGSYPRSRRLAALRAGRPVACAVYELPMWARPAGTPPPPRSRAEWSRECDVAVGRFVTVFADDRVVLKAVDGAPTPLDEFLDL</sequence>
<dbReference type="OrthoDB" id="9959496at2"/>
<dbReference type="EMBL" id="LQPH01000122">
    <property type="protein sequence ID" value="ORW22308.1"/>
    <property type="molecule type" value="Genomic_DNA"/>
</dbReference>
<organism evidence="1 2">
    <name type="scientific">Mycobacterium nebraskense</name>
    <dbReference type="NCBI Taxonomy" id="244292"/>
    <lineage>
        <taxon>Bacteria</taxon>
        <taxon>Bacillati</taxon>
        <taxon>Actinomycetota</taxon>
        <taxon>Actinomycetes</taxon>
        <taxon>Mycobacteriales</taxon>
        <taxon>Mycobacteriaceae</taxon>
        <taxon>Mycobacterium</taxon>
    </lineage>
</organism>
<protein>
    <submittedName>
        <fullName evidence="1">Uncharacterized protein</fullName>
    </submittedName>
</protein>
<gene>
    <name evidence="1" type="ORF">AWC17_05200</name>
</gene>